<dbReference type="Pfam" id="PF07715">
    <property type="entry name" value="Plug"/>
    <property type="match status" value="1"/>
</dbReference>
<evidence type="ECO:0000256" key="8">
    <source>
        <dbReference type="PROSITE-ProRule" id="PRU01360"/>
    </source>
</evidence>
<proteinExistence type="inferred from homology"/>
<dbReference type="SUPFAM" id="SSF49464">
    <property type="entry name" value="Carboxypeptidase regulatory domain-like"/>
    <property type="match status" value="1"/>
</dbReference>
<keyword evidence="2 8" id="KW-0813">Transport</keyword>
<feature type="domain" description="TonB-dependent receptor plug" evidence="11">
    <location>
        <begin position="95"/>
        <end position="202"/>
    </location>
</feature>
<dbReference type="GO" id="GO:0009279">
    <property type="term" value="C:cell outer membrane"/>
    <property type="evidence" value="ECO:0007669"/>
    <property type="project" value="UniProtKB-SubCell"/>
</dbReference>
<dbReference type="InterPro" id="IPR023997">
    <property type="entry name" value="TonB-dep_OMP_SusC/RagA_CS"/>
</dbReference>
<dbReference type="NCBIfam" id="TIGR04056">
    <property type="entry name" value="OMP_RagA_SusC"/>
    <property type="match status" value="1"/>
</dbReference>
<evidence type="ECO:0000256" key="9">
    <source>
        <dbReference type="RuleBase" id="RU003357"/>
    </source>
</evidence>
<dbReference type="Pfam" id="PF13715">
    <property type="entry name" value="CarbopepD_reg_2"/>
    <property type="match status" value="1"/>
</dbReference>
<evidence type="ECO:0000259" key="10">
    <source>
        <dbReference type="Pfam" id="PF00593"/>
    </source>
</evidence>
<keyword evidence="6 8" id="KW-0472">Membrane</keyword>
<keyword evidence="3 8" id="KW-1134">Transmembrane beta strand</keyword>
<evidence type="ECO:0000313" key="12">
    <source>
        <dbReference type="EMBL" id="EYA13609.1"/>
    </source>
</evidence>
<comment type="caution">
    <text evidence="12">The sequence shown here is derived from an EMBL/GenBank/DDBJ whole genome shotgun (WGS) entry which is preliminary data.</text>
</comment>
<evidence type="ECO:0000256" key="4">
    <source>
        <dbReference type="ARBA" id="ARBA00022692"/>
    </source>
</evidence>
<dbReference type="Proteomes" id="UP000022433">
    <property type="component" value="Unassembled WGS sequence"/>
</dbReference>
<name>A0AAN4SH77_BACFG</name>
<evidence type="ECO:0000259" key="11">
    <source>
        <dbReference type="Pfam" id="PF07715"/>
    </source>
</evidence>
<reference evidence="12 13" key="1">
    <citation type="submission" date="2014-02" db="EMBL/GenBank/DDBJ databases">
        <authorList>
            <person name="Sears C."/>
            <person name="Carroll K."/>
            <person name="Sack B.R."/>
            <person name="Qadri F."/>
            <person name="Myers L.L."/>
            <person name="Chung G.-T."/>
            <person name="Escheverria P."/>
            <person name="Fraser C.M."/>
            <person name="Sadzewicz L."/>
            <person name="Shefchek K.A."/>
            <person name="Tallon L."/>
            <person name="Das S.P."/>
            <person name="Daugherty S."/>
            <person name="Mongodin E.F."/>
        </authorList>
    </citation>
    <scope>NUCLEOTIDE SEQUENCE [LARGE SCALE GENOMIC DNA]</scope>
    <source>
        <strain evidence="12 13">1007-1-F #10</strain>
    </source>
</reference>
<dbReference type="InterPro" id="IPR039426">
    <property type="entry name" value="TonB-dep_rcpt-like"/>
</dbReference>
<dbReference type="NCBIfam" id="TIGR04057">
    <property type="entry name" value="SusC_RagA_signa"/>
    <property type="match status" value="1"/>
</dbReference>
<organism evidence="12 13">
    <name type="scientific">Bacteroides fragilis str. 1007-1-F #10</name>
    <dbReference type="NCBI Taxonomy" id="1339295"/>
    <lineage>
        <taxon>Bacteria</taxon>
        <taxon>Pseudomonadati</taxon>
        <taxon>Bacteroidota</taxon>
        <taxon>Bacteroidia</taxon>
        <taxon>Bacteroidales</taxon>
        <taxon>Bacteroidaceae</taxon>
        <taxon>Bacteroides</taxon>
    </lineage>
</organism>
<dbReference type="Pfam" id="PF00593">
    <property type="entry name" value="TonB_dep_Rec_b-barrel"/>
    <property type="match status" value="1"/>
</dbReference>
<evidence type="ECO:0000256" key="2">
    <source>
        <dbReference type="ARBA" id="ARBA00022448"/>
    </source>
</evidence>
<evidence type="ECO:0000256" key="6">
    <source>
        <dbReference type="ARBA" id="ARBA00023136"/>
    </source>
</evidence>
<dbReference type="InterPro" id="IPR036942">
    <property type="entry name" value="Beta-barrel_TonB_sf"/>
</dbReference>
<dbReference type="Gene3D" id="2.60.40.1120">
    <property type="entry name" value="Carboxypeptidase-like, regulatory domain"/>
    <property type="match status" value="1"/>
</dbReference>
<dbReference type="FunFam" id="2.170.130.10:FF:000003">
    <property type="entry name" value="SusC/RagA family TonB-linked outer membrane protein"/>
    <property type="match status" value="1"/>
</dbReference>
<dbReference type="PROSITE" id="PS52016">
    <property type="entry name" value="TONB_DEPENDENT_REC_3"/>
    <property type="match status" value="1"/>
</dbReference>
<evidence type="ECO:0000313" key="13">
    <source>
        <dbReference type="Proteomes" id="UP000022433"/>
    </source>
</evidence>
<keyword evidence="7 8" id="KW-0998">Cell outer membrane</keyword>
<dbReference type="Gene3D" id="2.170.130.10">
    <property type="entry name" value="TonB-dependent receptor, plug domain"/>
    <property type="match status" value="1"/>
</dbReference>
<dbReference type="InterPro" id="IPR012910">
    <property type="entry name" value="Plug_dom"/>
</dbReference>
<feature type="domain" description="TonB-dependent receptor-like beta-barrel" evidence="10">
    <location>
        <begin position="377"/>
        <end position="974"/>
    </location>
</feature>
<dbReference type="AlphaFoldDB" id="A0AAN4SH77"/>
<evidence type="ECO:0000256" key="5">
    <source>
        <dbReference type="ARBA" id="ARBA00023077"/>
    </source>
</evidence>
<evidence type="ECO:0000256" key="7">
    <source>
        <dbReference type="ARBA" id="ARBA00023237"/>
    </source>
</evidence>
<dbReference type="InterPro" id="IPR023996">
    <property type="entry name" value="TonB-dep_OMP_SusC/RagA"/>
</dbReference>
<accession>A0AAN4SH77</accession>
<dbReference type="Gene3D" id="2.40.170.20">
    <property type="entry name" value="TonB-dependent receptor, beta-barrel domain"/>
    <property type="match status" value="1"/>
</dbReference>
<dbReference type="InterPro" id="IPR008969">
    <property type="entry name" value="CarboxyPept-like_regulatory"/>
</dbReference>
<dbReference type="InterPro" id="IPR000531">
    <property type="entry name" value="Beta-barrel_TonB"/>
</dbReference>
<sequence>MQQQNLKVSGVVTDEAGEPLIGVSVLVKGTTLGNITDLNGRFSLDVPEGSILEISYIGYKTQSIKAQREPMNIVLKEDAQKLDEVVVVGFGTQKKVNLTGSVSAVTGDDISKRPVANAAILLQGQIPGLRVNQGLGQPGGEGTSFRIRGQGTFSSAGSDPLILINGVPGSMTNLDPSVIESVSVLKDAASAAIYGARAANGVILVTTKQGAVGDKVHISYHGNVGLHTPTKLYDRVTNSVEYMELANLAWKNSGTGKQYTQDQINLYRNNVGDPQYPNFDWQDYMFRTAVVQTHNLSMAGSTEKTTYNVALNFVDQPGTMRGFKYRKYNATIDLTARITNFIKVGTYANLMYGETEQPRQGQNDAFLSTLSQAPTYMPWLPDDGTGIRRWTSSAYSFESHNKNMPAIIGDNAMKRDNNFDINAQLWLEINLAKGLTWYTKGAARLQSNKSKDWRGSTTYTYDYHTGERSSELDKGGLGLSVGDGRRFYTNLYSYLKYDLSLVDNAHNFSLMVGYNQESEKYETLNAYRKDFAFDLPVLNAGGTADWSNSGGEEEWAIQSLFGRFNYDFKERYLFEANMRYDGTSRISDENRWGVFPSFSVAWRATEEEFIKNLNLNWLNNFKLRGSWGQLGNQNIGLYPYQAMISGVDDYPFTKTSDGVIIGYQQTAYANRNIKWETTTITDIGFDLQVFDGLSVTFDWYKKTTDDILRSSQVSSLLGLSAPTVNNGSVENKGIEVALNYANMVKGGTFRGFRYNAGVYFDRSRNKLTEFGAEEIGSYSIKREGLPYDEYYMLECIGVFADQAEINASPKQFNDNTQPGDLKYKDISGPDGKPDGVIDNYDRRTFSGRFPGFEYGINASATWKGFDLSLIGQGVADKKYYTTDWGVQPFMQGSSPNKDYIKHMWTEENPYGAKHPKLYWQDMGGGKNTRPNSYYLKDASFFRLKNLTLGYTLPRVWTEKANISKVRIYFSGDNLLTLTPYKGLDPERNGDGRDAIYPQNRIYSFGLNVEF</sequence>
<gene>
    <name evidence="12" type="ORF">M104_3407</name>
</gene>
<protein>
    <submittedName>
        <fullName evidence="12">TonB-linked outer membrane, SusC/RagA family protein</fullName>
    </submittedName>
</protein>
<dbReference type="InterPro" id="IPR037066">
    <property type="entry name" value="Plug_dom_sf"/>
</dbReference>
<dbReference type="SUPFAM" id="SSF56935">
    <property type="entry name" value="Porins"/>
    <property type="match status" value="1"/>
</dbReference>
<comment type="subcellular location">
    <subcellularLocation>
        <location evidence="1 8">Cell outer membrane</location>
        <topology evidence="1 8">Multi-pass membrane protein</topology>
    </subcellularLocation>
</comment>
<keyword evidence="5 9" id="KW-0798">TonB box</keyword>
<evidence type="ECO:0000256" key="3">
    <source>
        <dbReference type="ARBA" id="ARBA00022452"/>
    </source>
</evidence>
<dbReference type="EMBL" id="JGEA01000030">
    <property type="protein sequence ID" value="EYA13609.1"/>
    <property type="molecule type" value="Genomic_DNA"/>
</dbReference>
<dbReference type="FunFam" id="2.60.40.1120:FF:000003">
    <property type="entry name" value="Outer membrane protein Omp121"/>
    <property type="match status" value="1"/>
</dbReference>
<keyword evidence="4 8" id="KW-0812">Transmembrane</keyword>
<evidence type="ECO:0000256" key="1">
    <source>
        <dbReference type="ARBA" id="ARBA00004571"/>
    </source>
</evidence>
<comment type="similarity">
    <text evidence="8 9">Belongs to the TonB-dependent receptor family.</text>
</comment>